<comment type="subunit">
    <text evidence="8">Homodimer.</text>
</comment>
<dbReference type="GO" id="GO:0009089">
    <property type="term" value="P:lysine biosynthetic process via diaminopimelate"/>
    <property type="evidence" value="ECO:0007669"/>
    <property type="project" value="UniProtKB-UniRule"/>
</dbReference>
<evidence type="ECO:0000256" key="4">
    <source>
        <dbReference type="ARBA" id="ARBA00022605"/>
    </source>
</evidence>
<dbReference type="GO" id="GO:0005829">
    <property type="term" value="C:cytosol"/>
    <property type="evidence" value="ECO:0007669"/>
    <property type="project" value="TreeGrafter"/>
</dbReference>
<dbReference type="EC" id="5.1.1.7" evidence="3 8"/>
<feature type="site" description="Could be important to modulate the pK values of the two catalytic cysteine residues" evidence="8">
    <location>
        <position position="156"/>
    </location>
</feature>
<comment type="function">
    <text evidence="8">Catalyzes the stereoinversion of LL-2,6-diaminopimelate (L,L-DAP) to meso-diaminopimelate (meso-DAP), a precursor of L-lysine and an essential component of the bacterial peptidoglycan.</text>
</comment>
<comment type="pathway">
    <text evidence="1 8">Amino-acid biosynthesis; L-lysine biosynthesis via DAP pathway; DL-2,6-diaminopimelate from LL-2,6-diaminopimelate: step 1/1.</text>
</comment>
<feature type="binding site" evidence="8">
    <location>
        <position position="61"/>
    </location>
    <ligand>
        <name>substrate</name>
    </ligand>
</feature>
<dbReference type="InterPro" id="IPR018510">
    <property type="entry name" value="DAP_epimerase_AS"/>
</dbReference>
<evidence type="ECO:0000256" key="2">
    <source>
        <dbReference type="ARBA" id="ARBA00010219"/>
    </source>
</evidence>
<keyword evidence="5 8" id="KW-0457">Lysine biosynthesis</keyword>
<dbReference type="Pfam" id="PF01678">
    <property type="entry name" value="DAP_epimerase"/>
    <property type="match status" value="2"/>
</dbReference>
<evidence type="ECO:0000313" key="11">
    <source>
        <dbReference type="Proteomes" id="UP000521313"/>
    </source>
</evidence>
<dbReference type="Proteomes" id="UP000521313">
    <property type="component" value="Unassembled WGS sequence"/>
</dbReference>
<proteinExistence type="inferred from homology"/>
<keyword evidence="6 8" id="KW-0413">Isomerase</keyword>
<organism evidence="10 11">
    <name type="scientific">Faecalicoccus acidiformans</name>
    <dbReference type="NCBI Taxonomy" id="915173"/>
    <lineage>
        <taxon>Bacteria</taxon>
        <taxon>Bacillati</taxon>
        <taxon>Bacillota</taxon>
        <taxon>Erysipelotrichia</taxon>
        <taxon>Erysipelotrichales</taxon>
        <taxon>Erysipelotrichaceae</taxon>
        <taxon>Faecalicoccus</taxon>
    </lineage>
</organism>
<dbReference type="AlphaFoldDB" id="A0A7W8D246"/>
<dbReference type="SUPFAM" id="SSF54506">
    <property type="entry name" value="Diaminopimelate epimerase-like"/>
    <property type="match status" value="2"/>
</dbReference>
<comment type="catalytic activity">
    <reaction evidence="7 8">
        <text>(2S,6S)-2,6-diaminopimelate = meso-2,6-diaminopimelate</text>
        <dbReference type="Rhea" id="RHEA:15393"/>
        <dbReference type="ChEBI" id="CHEBI:57609"/>
        <dbReference type="ChEBI" id="CHEBI:57791"/>
        <dbReference type="EC" id="5.1.1.7"/>
    </reaction>
</comment>
<feature type="binding site" evidence="8">
    <location>
        <begin position="71"/>
        <end position="72"/>
    </location>
    <ligand>
        <name>substrate</name>
    </ligand>
</feature>
<feature type="active site" description="Proton donor" evidence="8">
    <location>
        <position position="70"/>
    </location>
</feature>
<feature type="binding site" evidence="8">
    <location>
        <begin position="215"/>
        <end position="216"/>
    </location>
    <ligand>
        <name>substrate</name>
    </ligand>
</feature>
<accession>A0A7W8D246</accession>
<dbReference type="Gene3D" id="3.10.310.10">
    <property type="entry name" value="Diaminopimelate Epimerase, Chain A, domain 1"/>
    <property type="match status" value="2"/>
</dbReference>
<dbReference type="HAMAP" id="MF_00197">
    <property type="entry name" value="DAP_epimerase"/>
    <property type="match status" value="1"/>
</dbReference>
<evidence type="ECO:0000256" key="5">
    <source>
        <dbReference type="ARBA" id="ARBA00023154"/>
    </source>
</evidence>
<dbReference type="PROSITE" id="PS01326">
    <property type="entry name" value="DAP_EPIMERASE"/>
    <property type="match status" value="1"/>
</dbReference>
<comment type="similarity">
    <text evidence="2 8">Belongs to the diaminopimelate epimerase family.</text>
</comment>
<feature type="binding site" evidence="8">
    <location>
        <position position="13"/>
    </location>
    <ligand>
        <name>substrate</name>
    </ligand>
</feature>
<dbReference type="PANTHER" id="PTHR31689">
    <property type="entry name" value="DIAMINOPIMELATE EPIMERASE, CHLOROPLASTIC"/>
    <property type="match status" value="1"/>
</dbReference>
<evidence type="ECO:0000256" key="8">
    <source>
        <dbReference type="HAMAP-Rule" id="MF_00197"/>
    </source>
</evidence>
<dbReference type="NCBIfam" id="TIGR00652">
    <property type="entry name" value="DapF"/>
    <property type="match status" value="1"/>
</dbReference>
<keyword evidence="4 8" id="KW-0028">Amino-acid biosynthesis</keyword>
<evidence type="ECO:0000256" key="9">
    <source>
        <dbReference type="PROSITE-ProRule" id="PRU10125"/>
    </source>
</evidence>
<dbReference type="GO" id="GO:0008837">
    <property type="term" value="F:diaminopimelate epimerase activity"/>
    <property type="evidence" value="ECO:0007669"/>
    <property type="project" value="UniProtKB-UniRule"/>
</dbReference>
<keyword evidence="8" id="KW-0963">Cytoplasm</keyword>
<comment type="caution">
    <text evidence="8">Lacks conserved residue(s) required for the propagation of feature annotation.</text>
</comment>
<feature type="site" description="Could be important to modulate the pK values of the two catalytic cysteine residues" evidence="8">
    <location>
        <position position="205"/>
    </location>
</feature>
<evidence type="ECO:0000256" key="3">
    <source>
        <dbReference type="ARBA" id="ARBA00013080"/>
    </source>
</evidence>
<evidence type="ECO:0000313" key="10">
    <source>
        <dbReference type="EMBL" id="MBB5184549.1"/>
    </source>
</evidence>
<evidence type="ECO:0000256" key="7">
    <source>
        <dbReference type="ARBA" id="ARBA00051712"/>
    </source>
</evidence>
<comment type="subcellular location">
    <subcellularLocation>
        <location evidence="8">Cytoplasm</location>
    </subcellularLocation>
</comment>
<feature type="binding site" evidence="8">
    <location>
        <begin position="205"/>
        <end position="206"/>
    </location>
    <ligand>
        <name>substrate</name>
    </ligand>
</feature>
<dbReference type="RefSeq" id="WP_183374604.1">
    <property type="nucleotide sequence ID" value="NZ_CAWVLV010000009.1"/>
</dbReference>
<evidence type="ECO:0000256" key="1">
    <source>
        <dbReference type="ARBA" id="ARBA00005196"/>
    </source>
</evidence>
<dbReference type="InterPro" id="IPR001653">
    <property type="entry name" value="DAP_epimerase_DapF"/>
</dbReference>
<feature type="active site" description="Proton acceptor" evidence="8">
    <location>
        <position position="214"/>
    </location>
</feature>
<feature type="active site" evidence="9">
    <location>
        <position position="70"/>
    </location>
</feature>
<gene>
    <name evidence="8" type="primary">dapF</name>
    <name evidence="10" type="ORF">HNQ43_000588</name>
</gene>
<evidence type="ECO:0000256" key="6">
    <source>
        <dbReference type="ARBA" id="ARBA00023235"/>
    </source>
</evidence>
<name>A0A7W8D246_9FIRM</name>
<dbReference type="UniPathway" id="UPA00034">
    <property type="reaction ID" value="UER00025"/>
</dbReference>
<dbReference type="PANTHER" id="PTHR31689:SF0">
    <property type="entry name" value="DIAMINOPIMELATE EPIMERASE"/>
    <property type="match status" value="1"/>
</dbReference>
<protein>
    <recommendedName>
        <fullName evidence="3 8">Diaminopimelate epimerase</fullName>
        <shortName evidence="8">DAP epimerase</shortName>
        <ecNumber evidence="3 8">5.1.1.7</ecNumber>
    </recommendedName>
    <alternativeName>
        <fullName evidence="8">PLP-independent amino acid racemase</fullName>
    </alternativeName>
</protein>
<dbReference type="EMBL" id="JACHHD010000004">
    <property type="protein sequence ID" value="MBB5184549.1"/>
    <property type="molecule type" value="Genomic_DNA"/>
</dbReference>
<reference evidence="10 11" key="1">
    <citation type="submission" date="2020-08" db="EMBL/GenBank/DDBJ databases">
        <title>Genomic Encyclopedia of Type Strains, Phase IV (KMG-IV): sequencing the most valuable type-strain genomes for metagenomic binning, comparative biology and taxonomic classification.</title>
        <authorList>
            <person name="Goeker M."/>
        </authorList>
    </citation>
    <scope>NUCLEOTIDE SEQUENCE [LARGE SCALE GENOMIC DNA]</scope>
    <source>
        <strain evidence="10 11">DSM 26963</strain>
    </source>
</reference>
<sequence length="273" mass="30808">MKIAFSKYHGCGNDFIIVNEAQFPISILSELIPKICDRHTGVGADGFILVKTDPLEMIYYNQDGSRAPMCGNGIRCFSKYCMDQGIVHRNSFPVKTLAGIKVVRKREDSLFEVDMGKPDREDLSLVHTRDKIWGLSYQTNENEVFRLYTLFHSTVHTVVFVENLDCIDMQRIGKQICEDRLFAQQTNVNFVQIVDRKHIRMQTYERGCGMTLACGTGACAAVSCAFDLGQCENTVRVSLPKGELQIQIDGQDHVKMIGPAKCIAKGEYIYEND</sequence>
<feature type="binding site" evidence="8">
    <location>
        <position position="187"/>
    </location>
    <ligand>
        <name>substrate</name>
    </ligand>
</feature>
<comment type="caution">
    <text evidence="10">The sequence shown here is derived from an EMBL/GenBank/DDBJ whole genome shotgun (WGS) entry which is preliminary data.</text>
</comment>